<dbReference type="PANTHER" id="PTHR47969:SF29">
    <property type="entry name" value="KINESIN-LIKE PROTEIN"/>
    <property type="match status" value="1"/>
</dbReference>
<dbReference type="Gramene" id="Pp3c17_14750V3.1">
    <property type="protein sequence ID" value="Pp3c17_14750V3.1"/>
    <property type="gene ID" value="Pp3c17_14750"/>
</dbReference>
<dbReference type="SUPFAM" id="SSF52540">
    <property type="entry name" value="P-loop containing nucleoside triphosphate hydrolases"/>
    <property type="match status" value="1"/>
</dbReference>
<evidence type="ECO:0000259" key="3">
    <source>
        <dbReference type="PROSITE" id="PS50067"/>
    </source>
</evidence>
<gene>
    <name evidence="4" type="ORF">PHYPA_022098</name>
</gene>
<dbReference type="GO" id="GO:0003777">
    <property type="term" value="F:microtubule motor activity"/>
    <property type="evidence" value="ECO:0007669"/>
    <property type="project" value="InterPro"/>
</dbReference>
<dbReference type="InterPro" id="IPR027417">
    <property type="entry name" value="P-loop_NTPase"/>
</dbReference>
<dbReference type="PANTHER" id="PTHR47969">
    <property type="entry name" value="CHROMOSOME-ASSOCIATED KINESIN KIF4A-RELATED"/>
    <property type="match status" value="1"/>
</dbReference>
<dbReference type="Pfam" id="PF00225">
    <property type="entry name" value="Kinesin"/>
    <property type="match status" value="1"/>
</dbReference>
<accession>A0A2K1J3Y7</accession>
<comment type="similarity">
    <text evidence="2">Belongs to the TRAFAC class myosin-kinesin ATPase superfamily. Kinesin family.</text>
</comment>
<dbReference type="InterPro" id="IPR027640">
    <property type="entry name" value="Kinesin-like_fam"/>
</dbReference>
<evidence type="ECO:0000313" key="6">
    <source>
        <dbReference type="Proteomes" id="UP000006727"/>
    </source>
</evidence>
<dbReference type="InParanoid" id="A0A2K1J3Y7"/>
<dbReference type="PaxDb" id="3218-PP1S98_144V6.1"/>
<feature type="domain" description="Kinesin motor" evidence="3">
    <location>
        <begin position="1"/>
        <end position="134"/>
    </location>
</feature>
<dbReference type="EnsemblPlants" id="Pp3c17_14750V3.1">
    <property type="protein sequence ID" value="Pp3c17_14750V3.1"/>
    <property type="gene ID" value="Pp3c17_14750"/>
</dbReference>
<organism evidence="4">
    <name type="scientific">Physcomitrium patens</name>
    <name type="common">Spreading-leaved earth moss</name>
    <name type="synonym">Physcomitrella patens</name>
    <dbReference type="NCBI Taxonomy" id="3218"/>
    <lineage>
        <taxon>Eukaryota</taxon>
        <taxon>Viridiplantae</taxon>
        <taxon>Streptophyta</taxon>
        <taxon>Embryophyta</taxon>
        <taxon>Bryophyta</taxon>
        <taxon>Bryophytina</taxon>
        <taxon>Bryopsida</taxon>
        <taxon>Funariidae</taxon>
        <taxon>Funariales</taxon>
        <taxon>Funariaceae</taxon>
        <taxon>Physcomitrium</taxon>
    </lineage>
</organism>
<reference evidence="5" key="3">
    <citation type="submission" date="2020-12" db="UniProtKB">
        <authorList>
            <consortium name="EnsemblPlants"/>
        </authorList>
    </citation>
    <scope>IDENTIFICATION</scope>
</reference>
<evidence type="ECO:0000313" key="5">
    <source>
        <dbReference type="EnsemblPlants" id="Pp3c17_14750V3.1"/>
    </source>
</evidence>
<dbReference type="InterPro" id="IPR036961">
    <property type="entry name" value="Kinesin_motor_dom_sf"/>
</dbReference>
<dbReference type="Gene3D" id="3.40.850.10">
    <property type="entry name" value="Kinesin motor domain"/>
    <property type="match status" value="1"/>
</dbReference>
<dbReference type="STRING" id="3218.A0A2K1J3Y7"/>
<reference evidence="4 6" key="1">
    <citation type="journal article" date="2008" name="Science">
        <title>The Physcomitrella genome reveals evolutionary insights into the conquest of land by plants.</title>
        <authorList>
            <person name="Rensing S."/>
            <person name="Lang D."/>
            <person name="Zimmer A."/>
            <person name="Terry A."/>
            <person name="Salamov A."/>
            <person name="Shapiro H."/>
            <person name="Nishiyama T."/>
            <person name="Perroud P.-F."/>
            <person name="Lindquist E."/>
            <person name="Kamisugi Y."/>
            <person name="Tanahashi T."/>
            <person name="Sakakibara K."/>
            <person name="Fujita T."/>
            <person name="Oishi K."/>
            <person name="Shin-I T."/>
            <person name="Kuroki Y."/>
            <person name="Toyoda A."/>
            <person name="Suzuki Y."/>
            <person name="Hashimoto A."/>
            <person name="Yamaguchi K."/>
            <person name="Sugano A."/>
            <person name="Kohara Y."/>
            <person name="Fujiyama A."/>
            <person name="Anterola A."/>
            <person name="Aoki S."/>
            <person name="Ashton N."/>
            <person name="Barbazuk W.B."/>
            <person name="Barker E."/>
            <person name="Bennetzen J."/>
            <person name="Bezanilla M."/>
            <person name="Blankenship R."/>
            <person name="Cho S.H."/>
            <person name="Dutcher S."/>
            <person name="Estelle M."/>
            <person name="Fawcett J.A."/>
            <person name="Gundlach H."/>
            <person name="Hanada K."/>
            <person name="Heyl A."/>
            <person name="Hicks K.A."/>
            <person name="Hugh J."/>
            <person name="Lohr M."/>
            <person name="Mayer K."/>
            <person name="Melkozernov A."/>
            <person name="Murata T."/>
            <person name="Nelson D."/>
            <person name="Pils B."/>
            <person name="Prigge M."/>
            <person name="Reiss B."/>
            <person name="Renner T."/>
            <person name="Rombauts S."/>
            <person name="Rushton P."/>
            <person name="Sanderfoot A."/>
            <person name="Schween G."/>
            <person name="Shiu S.-H."/>
            <person name="Stueber K."/>
            <person name="Theodoulou F.L."/>
            <person name="Tu H."/>
            <person name="Van de Peer Y."/>
            <person name="Verrier P.J."/>
            <person name="Waters E."/>
            <person name="Wood A."/>
            <person name="Yang L."/>
            <person name="Cove D."/>
            <person name="Cuming A."/>
            <person name="Hasebe M."/>
            <person name="Lucas S."/>
            <person name="Mishler D.B."/>
            <person name="Reski R."/>
            <person name="Grigoriev I."/>
            <person name="Quatrano R.S."/>
            <person name="Boore J.L."/>
        </authorList>
    </citation>
    <scope>NUCLEOTIDE SEQUENCE [LARGE SCALE GENOMIC DNA]</scope>
    <source>
        <strain evidence="5 6">cv. Gransden 2004</strain>
    </source>
</reference>
<dbReference type="EMBL" id="ABEU02000017">
    <property type="protein sequence ID" value="PNR36247.1"/>
    <property type="molecule type" value="Genomic_DNA"/>
</dbReference>
<keyword evidence="1" id="KW-0505">Motor protein</keyword>
<dbReference type="GO" id="GO:0007018">
    <property type="term" value="P:microtubule-based movement"/>
    <property type="evidence" value="ECO:0007669"/>
    <property type="project" value="InterPro"/>
</dbReference>
<evidence type="ECO:0000256" key="2">
    <source>
        <dbReference type="PROSITE-ProRule" id="PRU00283"/>
    </source>
</evidence>
<evidence type="ECO:0000313" key="4">
    <source>
        <dbReference type="EMBL" id="PNR36247.1"/>
    </source>
</evidence>
<name>A0A2K1J3Y7_PHYPA</name>
<dbReference type="Proteomes" id="UP000006727">
    <property type="component" value="Chromosome 17"/>
</dbReference>
<dbReference type="GO" id="GO:0005524">
    <property type="term" value="F:ATP binding"/>
    <property type="evidence" value="ECO:0007669"/>
    <property type="project" value="InterPro"/>
</dbReference>
<evidence type="ECO:0000256" key="1">
    <source>
        <dbReference type="ARBA" id="ARBA00023175"/>
    </source>
</evidence>
<dbReference type="InterPro" id="IPR001752">
    <property type="entry name" value="Kinesin_motor_dom"/>
</dbReference>
<proteinExistence type="inferred from homology"/>
<comment type="caution">
    <text evidence="2">Lacks conserved residue(s) required for the propagation of feature annotation.</text>
</comment>
<dbReference type="PROSITE" id="PS50067">
    <property type="entry name" value="KINESIN_MOTOR_2"/>
    <property type="match status" value="1"/>
</dbReference>
<keyword evidence="6" id="KW-1185">Reference proteome</keyword>
<protein>
    <recommendedName>
        <fullName evidence="3">Kinesin motor domain-containing protein</fullName>
    </recommendedName>
</protein>
<dbReference type="GO" id="GO:0008017">
    <property type="term" value="F:microtubule binding"/>
    <property type="evidence" value="ECO:0007669"/>
    <property type="project" value="InterPro"/>
</dbReference>
<dbReference type="AlphaFoldDB" id="A0A2K1J3Y7"/>
<sequence>MEGGDNGLIVRSATYLFEAMKACEHNTPNGQKPFTMRASYFEIYTEQVNDLLRLDNAPRDVKWSSRDGYYVDNLLLVDCDTLSDVISVLNEGSRNRKVGTTMLGSCPQNTPLPPLLWKLALTLHRGQSSSFFSC</sequence>
<reference evidence="4 6" key="2">
    <citation type="journal article" date="2018" name="Plant J.">
        <title>The Physcomitrella patens chromosome-scale assembly reveals moss genome structure and evolution.</title>
        <authorList>
            <person name="Lang D."/>
            <person name="Ullrich K.K."/>
            <person name="Murat F."/>
            <person name="Fuchs J."/>
            <person name="Jenkins J."/>
            <person name="Haas F.B."/>
            <person name="Piednoel M."/>
            <person name="Gundlach H."/>
            <person name="Van Bel M."/>
            <person name="Meyberg R."/>
            <person name="Vives C."/>
            <person name="Morata J."/>
            <person name="Symeonidi A."/>
            <person name="Hiss M."/>
            <person name="Muchero W."/>
            <person name="Kamisugi Y."/>
            <person name="Saleh O."/>
            <person name="Blanc G."/>
            <person name="Decker E.L."/>
            <person name="van Gessel N."/>
            <person name="Grimwood J."/>
            <person name="Hayes R.D."/>
            <person name="Graham S.W."/>
            <person name="Gunter L.E."/>
            <person name="McDaniel S.F."/>
            <person name="Hoernstein S.N.W."/>
            <person name="Larsson A."/>
            <person name="Li F.W."/>
            <person name="Perroud P.F."/>
            <person name="Phillips J."/>
            <person name="Ranjan P."/>
            <person name="Rokshar D.S."/>
            <person name="Rothfels C.J."/>
            <person name="Schneider L."/>
            <person name="Shu S."/>
            <person name="Stevenson D.W."/>
            <person name="Thummler F."/>
            <person name="Tillich M."/>
            <person name="Villarreal Aguilar J.C."/>
            <person name="Widiez T."/>
            <person name="Wong G.K."/>
            <person name="Wymore A."/>
            <person name="Zhang Y."/>
            <person name="Zimmer A.D."/>
            <person name="Quatrano R.S."/>
            <person name="Mayer K.F.X."/>
            <person name="Goodstein D."/>
            <person name="Casacuberta J.M."/>
            <person name="Vandepoele K."/>
            <person name="Reski R."/>
            <person name="Cuming A.C."/>
            <person name="Tuskan G.A."/>
            <person name="Maumus F."/>
            <person name="Salse J."/>
            <person name="Schmutz J."/>
            <person name="Rensing S.A."/>
        </authorList>
    </citation>
    <scope>NUCLEOTIDE SEQUENCE [LARGE SCALE GENOMIC DNA]</scope>
    <source>
        <strain evidence="5 6">cv. Gransden 2004</strain>
    </source>
</reference>